<dbReference type="InterPro" id="IPR025753">
    <property type="entry name" value="AAA_N_dom"/>
</dbReference>
<accession>A0AAV9LB68</accession>
<keyword evidence="4" id="KW-0460">Magnesium</keyword>
<dbReference type="GO" id="GO:0006950">
    <property type="term" value="P:response to stress"/>
    <property type="evidence" value="ECO:0007669"/>
    <property type="project" value="UniProtKB-ARBA"/>
</dbReference>
<dbReference type="Gene3D" id="6.10.280.40">
    <property type="match status" value="1"/>
</dbReference>
<organism evidence="8 9">
    <name type="scientific">Solanum pinnatisectum</name>
    <name type="common">tansyleaf nightshade</name>
    <dbReference type="NCBI Taxonomy" id="50273"/>
    <lineage>
        <taxon>Eukaryota</taxon>
        <taxon>Viridiplantae</taxon>
        <taxon>Streptophyta</taxon>
        <taxon>Embryophyta</taxon>
        <taxon>Tracheophyta</taxon>
        <taxon>Spermatophyta</taxon>
        <taxon>Magnoliopsida</taxon>
        <taxon>eudicotyledons</taxon>
        <taxon>Gunneridae</taxon>
        <taxon>Pentapetalae</taxon>
        <taxon>asterids</taxon>
        <taxon>lamiids</taxon>
        <taxon>Solanales</taxon>
        <taxon>Solanaceae</taxon>
        <taxon>Solanoideae</taxon>
        <taxon>Solaneae</taxon>
        <taxon>Solanum</taxon>
    </lineage>
</organism>
<protein>
    <recommendedName>
        <fullName evidence="7">AAA+ ATPase domain-containing protein</fullName>
    </recommendedName>
</protein>
<dbReference type="PROSITE" id="PS00674">
    <property type="entry name" value="AAA"/>
    <property type="match status" value="1"/>
</dbReference>
<dbReference type="SMART" id="SM00382">
    <property type="entry name" value="AAA"/>
    <property type="match status" value="1"/>
</dbReference>
<dbReference type="PANTHER" id="PTHR23070">
    <property type="entry name" value="BCS1 AAA-TYPE ATPASE"/>
    <property type="match status" value="1"/>
</dbReference>
<dbReference type="Pfam" id="PF14363">
    <property type="entry name" value="AAA_assoc"/>
    <property type="match status" value="1"/>
</dbReference>
<evidence type="ECO:0000259" key="7">
    <source>
        <dbReference type="SMART" id="SM00382"/>
    </source>
</evidence>
<comment type="catalytic activity">
    <reaction evidence="5">
        <text>ATP + H2O = ADP + phosphate + H(+)</text>
        <dbReference type="Rhea" id="RHEA:13065"/>
        <dbReference type="ChEBI" id="CHEBI:15377"/>
        <dbReference type="ChEBI" id="CHEBI:15378"/>
        <dbReference type="ChEBI" id="CHEBI:30616"/>
        <dbReference type="ChEBI" id="CHEBI:43474"/>
        <dbReference type="ChEBI" id="CHEBI:456216"/>
    </reaction>
</comment>
<keyword evidence="6" id="KW-0067">ATP-binding</keyword>
<dbReference type="InterPro" id="IPR058017">
    <property type="entry name" value="At3g28540-like_C"/>
</dbReference>
<evidence type="ECO:0000256" key="6">
    <source>
        <dbReference type="RuleBase" id="RU003651"/>
    </source>
</evidence>
<evidence type="ECO:0000256" key="2">
    <source>
        <dbReference type="ARBA" id="ARBA00007448"/>
    </source>
</evidence>
<proteinExistence type="inferred from homology"/>
<dbReference type="AlphaFoldDB" id="A0AAV9LB68"/>
<dbReference type="InterPro" id="IPR003960">
    <property type="entry name" value="ATPase_AAA_CS"/>
</dbReference>
<keyword evidence="3" id="KW-0378">Hydrolase</keyword>
<name>A0AAV9LB68_9SOLN</name>
<dbReference type="CDD" id="cd19510">
    <property type="entry name" value="RecA-like_BCS1"/>
    <property type="match status" value="1"/>
</dbReference>
<comment type="caution">
    <text evidence="8">The sequence shown here is derived from an EMBL/GenBank/DDBJ whole genome shotgun (WGS) entry which is preliminary data.</text>
</comment>
<gene>
    <name evidence="8" type="ORF">R3W88_013214</name>
</gene>
<evidence type="ECO:0000313" key="9">
    <source>
        <dbReference type="Proteomes" id="UP001311915"/>
    </source>
</evidence>
<dbReference type="GO" id="GO:0016887">
    <property type="term" value="F:ATP hydrolysis activity"/>
    <property type="evidence" value="ECO:0007669"/>
    <property type="project" value="InterPro"/>
</dbReference>
<dbReference type="Gene3D" id="3.40.50.300">
    <property type="entry name" value="P-loop containing nucleotide triphosphate hydrolases"/>
    <property type="match status" value="1"/>
</dbReference>
<dbReference type="SUPFAM" id="SSF52540">
    <property type="entry name" value="P-loop containing nucleoside triphosphate hydrolases"/>
    <property type="match status" value="1"/>
</dbReference>
<dbReference type="Proteomes" id="UP001311915">
    <property type="component" value="Unassembled WGS sequence"/>
</dbReference>
<feature type="domain" description="AAA+ ATPase" evidence="7">
    <location>
        <begin position="239"/>
        <end position="373"/>
    </location>
</feature>
<comment type="cofactor">
    <cofactor evidence="1">
        <name>Mg(2+)</name>
        <dbReference type="ChEBI" id="CHEBI:18420"/>
    </cofactor>
</comment>
<dbReference type="Pfam" id="PF25568">
    <property type="entry name" value="AAA_lid_At3g28540"/>
    <property type="match status" value="1"/>
</dbReference>
<keyword evidence="9" id="KW-1185">Reference proteome</keyword>
<evidence type="ECO:0000256" key="3">
    <source>
        <dbReference type="ARBA" id="ARBA00022801"/>
    </source>
</evidence>
<evidence type="ECO:0000313" key="8">
    <source>
        <dbReference type="EMBL" id="KAK4722981.1"/>
    </source>
</evidence>
<evidence type="ECO:0000256" key="1">
    <source>
        <dbReference type="ARBA" id="ARBA00001946"/>
    </source>
</evidence>
<evidence type="ECO:0000256" key="4">
    <source>
        <dbReference type="ARBA" id="ARBA00022842"/>
    </source>
</evidence>
<dbReference type="InterPro" id="IPR003959">
    <property type="entry name" value="ATPase_AAA_core"/>
</dbReference>
<dbReference type="InterPro" id="IPR003593">
    <property type="entry name" value="AAA+_ATPase"/>
</dbReference>
<dbReference type="InterPro" id="IPR027417">
    <property type="entry name" value="P-loop_NTPase"/>
</dbReference>
<dbReference type="InterPro" id="IPR050747">
    <property type="entry name" value="Mitochondrial_chaperone_BCS1"/>
</dbReference>
<dbReference type="GO" id="GO:0005524">
    <property type="term" value="F:ATP binding"/>
    <property type="evidence" value="ECO:0007669"/>
    <property type="project" value="UniProtKB-KW"/>
</dbReference>
<evidence type="ECO:0000256" key="5">
    <source>
        <dbReference type="ARBA" id="ARBA00049360"/>
    </source>
</evidence>
<reference evidence="8 9" key="1">
    <citation type="submission" date="2023-10" db="EMBL/GenBank/DDBJ databases">
        <title>Genome-Wide Identification Analysis in wild type Solanum Pinnatisectum Reveals Some Genes Defensing Phytophthora Infestans.</title>
        <authorList>
            <person name="Sun C."/>
        </authorList>
    </citation>
    <scope>NUCLEOTIDE SEQUENCE [LARGE SCALE GENOMIC DNA]</scope>
    <source>
        <strain evidence="8">LQN</strain>
        <tissue evidence="8">Leaf</tissue>
    </source>
</reference>
<comment type="similarity">
    <text evidence="2">Belongs to the AAA ATPase family. BCS1 subfamily.</text>
</comment>
<dbReference type="EMBL" id="JAWPEI010000007">
    <property type="protein sequence ID" value="KAK4722981.1"/>
    <property type="molecule type" value="Genomic_DNA"/>
</dbReference>
<dbReference type="Pfam" id="PF00004">
    <property type="entry name" value="AAA"/>
    <property type="match status" value="1"/>
</dbReference>
<keyword evidence="6" id="KW-0547">Nucleotide-binding</keyword>
<sequence>MEFFETMPSSKTILTAATSLTASVILFRSIASDLIPEQLQLFFSSRFQILSNRLSSQLIVVIEESEGLASNQMFDAVNVYLGTKVNAWTQRIKVNKPDEDEELAVTVDRYQEVTDYYENVKFTWIMKSRRIKQSEKNTNPKTELRYFELSFHKKQKEMALKSYLQYILKRAKEIKEEKRVVRLHTVDYNGADYWSSVVLNHPATFDTMAMEPEMKKELIEDLDMFVSRKDYYRRVGKAWKRGYLLYGPPGTGKSSLVATMANYLKFDVYDLDLREVQCNSDLRRLLIGSSNRSILVIEDIDCNVGLQNRENDNDTTEDDKITLSGLLNFIDGLWSSCGDERIIVFTTNHKDRLDPALLRPGRMDVHIQMSHCTFSGFRVLASNYLKTEEHRLFKKIEDLVQRVKVTPAEVAGELMKSNNSDVALENLVKFLQNKEHEGVTRS</sequence>